<sequence length="82" mass="9317">MIIFRVTTGRSFTRFPSVKDGVLSNTIRFAQQTAESSFLRSTLNRKFGRNRNPDTEQGANECIGEPTQTRTSIIHIAQQKTR</sequence>
<proteinExistence type="predicted"/>
<evidence type="ECO:0000313" key="2">
    <source>
        <dbReference type="EMBL" id="RXW21402.1"/>
    </source>
</evidence>
<evidence type="ECO:0000313" key="3">
    <source>
        <dbReference type="Proteomes" id="UP000290288"/>
    </source>
</evidence>
<gene>
    <name evidence="2" type="ORF">EST38_g4452</name>
</gene>
<keyword evidence="3" id="KW-1185">Reference proteome</keyword>
<accession>A0A4Q2DQD5</accession>
<dbReference type="EMBL" id="SDEE01000109">
    <property type="protein sequence ID" value="RXW21402.1"/>
    <property type="molecule type" value="Genomic_DNA"/>
</dbReference>
<protein>
    <submittedName>
        <fullName evidence="2">Uncharacterized protein</fullName>
    </submittedName>
</protein>
<name>A0A4Q2DQD5_9AGAR</name>
<dbReference type="OrthoDB" id="3351617at2759"/>
<evidence type="ECO:0000256" key="1">
    <source>
        <dbReference type="SAM" id="MobiDB-lite"/>
    </source>
</evidence>
<dbReference type="Proteomes" id="UP000290288">
    <property type="component" value="Unassembled WGS sequence"/>
</dbReference>
<reference evidence="2 3" key="1">
    <citation type="submission" date="2019-01" db="EMBL/GenBank/DDBJ databases">
        <title>Draft genome sequence of Psathyrella aberdarensis IHI B618.</title>
        <authorList>
            <person name="Buettner E."/>
            <person name="Kellner H."/>
        </authorList>
    </citation>
    <scope>NUCLEOTIDE SEQUENCE [LARGE SCALE GENOMIC DNA]</scope>
    <source>
        <strain evidence="2 3">IHI B618</strain>
    </source>
</reference>
<feature type="compositionally biased region" description="Polar residues" evidence="1">
    <location>
        <begin position="66"/>
        <end position="82"/>
    </location>
</feature>
<organism evidence="2 3">
    <name type="scientific">Candolleomyces aberdarensis</name>
    <dbReference type="NCBI Taxonomy" id="2316362"/>
    <lineage>
        <taxon>Eukaryota</taxon>
        <taxon>Fungi</taxon>
        <taxon>Dikarya</taxon>
        <taxon>Basidiomycota</taxon>
        <taxon>Agaricomycotina</taxon>
        <taxon>Agaricomycetes</taxon>
        <taxon>Agaricomycetidae</taxon>
        <taxon>Agaricales</taxon>
        <taxon>Agaricineae</taxon>
        <taxon>Psathyrellaceae</taxon>
        <taxon>Candolleomyces</taxon>
    </lineage>
</organism>
<feature type="region of interest" description="Disordered" evidence="1">
    <location>
        <begin position="46"/>
        <end position="82"/>
    </location>
</feature>
<comment type="caution">
    <text evidence="2">The sequence shown here is derived from an EMBL/GenBank/DDBJ whole genome shotgun (WGS) entry which is preliminary data.</text>
</comment>
<dbReference type="AlphaFoldDB" id="A0A4Q2DQD5"/>